<name>A0ABU9ZXU8_9HYPH</name>
<dbReference type="Pfam" id="PF00589">
    <property type="entry name" value="Phage_integrase"/>
    <property type="match status" value="1"/>
</dbReference>
<keyword evidence="3" id="KW-0238">DNA-binding</keyword>
<evidence type="ECO:0000256" key="1">
    <source>
        <dbReference type="ARBA" id="ARBA00008857"/>
    </source>
</evidence>
<dbReference type="PROSITE" id="PS51898">
    <property type="entry name" value="TYR_RECOMBINASE"/>
    <property type="match status" value="1"/>
</dbReference>
<dbReference type="RefSeq" id="WP_346013214.1">
    <property type="nucleotide sequence ID" value="NZ_JAQYXP010000003.1"/>
</dbReference>
<feature type="domain" description="Tyr recombinase" evidence="5">
    <location>
        <begin position="17"/>
        <end position="189"/>
    </location>
</feature>
<gene>
    <name evidence="6" type="ORF">PUR29_22740</name>
</gene>
<dbReference type="InterPro" id="IPR011010">
    <property type="entry name" value="DNA_brk_join_enz"/>
</dbReference>
<proteinExistence type="inferred from homology"/>
<organism evidence="6 7">
    <name type="scientific">Methylobacterium ajmalii</name>
    <dbReference type="NCBI Taxonomy" id="2738439"/>
    <lineage>
        <taxon>Bacteria</taxon>
        <taxon>Pseudomonadati</taxon>
        <taxon>Pseudomonadota</taxon>
        <taxon>Alphaproteobacteria</taxon>
        <taxon>Hyphomicrobiales</taxon>
        <taxon>Methylobacteriaceae</taxon>
        <taxon>Methylobacterium</taxon>
    </lineage>
</organism>
<accession>A0ABU9ZXU8</accession>
<keyword evidence="2" id="KW-0229">DNA integration</keyword>
<dbReference type="InterPro" id="IPR050090">
    <property type="entry name" value="Tyrosine_recombinase_XerCD"/>
</dbReference>
<comment type="caution">
    <text evidence="6">The sequence shown here is derived from an EMBL/GenBank/DDBJ whole genome shotgun (WGS) entry which is preliminary data.</text>
</comment>
<sequence length="192" mass="20917">MARYASAPPLSLHTASGRRKYLTPHERVRFLGAAAASPPEITTLCLVLAWTGCRITEALHLTHADLDRDGAIISIHSLKKRRSGVVREVPVPASVMAALDRIHGQKPPETLLWPIGRTTAWRHVKVVMQEAGVGTTAASPKGLRHGFGVHALRSGVPLNLLQRWLGHADISTTAIYGDVLGPEEREIAARMW</sequence>
<dbReference type="Proteomes" id="UP001407347">
    <property type="component" value="Unassembled WGS sequence"/>
</dbReference>
<comment type="similarity">
    <text evidence="1">Belongs to the 'phage' integrase family.</text>
</comment>
<dbReference type="InterPro" id="IPR002104">
    <property type="entry name" value="Integrase_catalytic"/>
</dbReference>
<dbReference type="PANTHER" id="PTHR30349:SF41">
    <property type="entry name" value="INTEGRASE_RECOMBINASE PROTEIN MJ0367-RELATED"/>
    <property type="match status" value="1"/>
</dbReference>
<dbReference type="InterPro" id="IPR013762">
    <property type="entry name" value="Integrase-like_cat_sf"/>
</dbReference>
<dbReference type="Gene3D" id="1.10.443.10">
    <property type="entry name" value="Intergrase catalytic core"/>
    <property type="match status" value="1"/>
</dbReference>
<dbReference type="CDD" id="cd00397">
    <property type="entry name" value="DNA_BRE_C"/>
    <property type="match status" value="1"/>
</dbReference>
<dbReference type="PANTHER" id="PTHR30349">
    <property type="entry name" value="PHAGE INTEGRASE-RELATED"/>
    <property type="match status" value="1"/>
</dbReference>
<dbReference type="EMBL" id="JAQYXP010000003">
    <property type="protein sequence ID" value="MEN3236371.1"/>
    <property type="molecule type" value="Genomic_DNA"/>
</dbReference>
<protein>
    <submittedName>
        <fullName evidence="6">Tyrosine-type recombinase/integrase</fullName>
    </submittedName>
</protein>
<dbReference type="SUPFAM" id="SSF56349">
    <property type="entry name" value="DNA breaking-rejoining enzymes"/>
    <property type="match status" value="1"/>
</dbReference>
<keyword evidence="7" id="KW-1185">Reference proteome</keyword>
<evidence type="ECO:0000256" key="2">
    <source>
        <dbReference type="ARBA" id="ARBA00022908"/>
    </source>
</evidence>
<evidence type="ECO:0000313" key="7">
    <source>
        <dbReference type="Proteomes" id="UP001407347"/>
    </source>
</evidence>
<evidence type="ECO:0000256" key="4">
    <source>
        <dbReference type="ARBA" id="ARBA00023172"/>
    </source>
</evidence>
<evidence type="ECO:0000259" key="5">
    <source>
        <dbReference type="PROSITE" id="PS51898"/>
    </source>
</evidence>
<keyword evidence="4" id="KW-0233">DNA recombination</keyword>
<reference evidence="6 7" key="1">
    <citation type="journal article" date="2023" name="PLoS ONE">
        <title>Complete genome assembly of Hawai'i environmental nontuberculous mycobacteria reveals unexpected co-isolation with methylobacteria.</title>
        <authorList>
            <person name="Hendrix J."/>
            <person name="Epperson L.E."/>
            <person name="Tong E.I."/>
            <person name="Chan Y.L."/>
            <person name="Hasan N.A."/>
            <person name="Dawrs S.N."/>
            <person name="Norton G.J."/>
            <person name="Virdi R."/>
            <person name="Crooks J.L."/>
            <person name="Chan E.D."/>
            <person name="Honda J.R."/>
            <person name="Strong M."/>
        </authorList>
    </citation>
    <scope>NUCLEOTIDE SEQUENCE [LARGE SCALE GENOMIC DNA]</scope>
    <source>
        <strain evidence="6 7">NJH_HI04-1</strain>
    </source>
</reference>
<evidence type="ECO:0000313" key="6">
    <source>
        <dbReference type="EMBL" id="MEN3236371.1"/>
    </source>
</evidence>
<evidence type="ECO:0000256" key="3">
    <source>
        <dbReference type="ARBA" id="ARBA00023125"/>
    </source>
</evidence>